<dbReference type="Proteomes" id="UP001210770">
    <property type="component" value="Chromosome"/>
</dbReference>
<dbReference type="AlphaFoldDB" id="A0AAX3LTD7"/>
<evidence type="ECO:0000313" key="1">
    <source>
        <dbReference type="EMBL" id="WCE71546.1"/>
    </source>
</evidence>
<name>A0AAX3LTD7_9RHOB</name>
<dbReference type="RefSeq" id="WP_271689698.1">
    <property type="nucleotide sequence ID" value="NZ_CP116423.1"/>
</dbReference>
<evidence type="ECO:0000313" key="2">
    <source>
        <dbReference type="Proteomes" id="UP001210770"/>
    </source>
</evidence>
<dbReference type="EMBL" id="CP116423">
    <property type="protein sequence ID" value="WCE71546.1"/>
    <property type="molecule type" value="Genomic_DNA"/>
</dbReference>
<organism evidence="1 2">
    <name type="scientific">Sulfitobacter faviae</name>
    <dbReference type="NCBI Taxonomy" id="1775881"/>
    <lineage>
        <taxon>Bacteria</taxon>
        <taxon>Pseudomonadati</taxon>
        <taxon>Pseudomonadota</taxon>
        <taxon>Alphaproteobacteria</taxon>
        <taxon>Rhodobacterales</taxon>
        <taxon>Roseobacteraceae</taxon>
        <taxon>Sulfitobacter</taxon>
    </lineage>
</organism>
<protein>
    <submittedName>
        <fullName evidence="1">Uncharacterized protein</fullName>
    </submittedName>
</protein>
<proteinExistence type="predicted"/>
<reference evidence="1" key="1">
    <citation type="submission" date="2023-01" db="EMBL/GenBank/DDBJ databases">
        <title>Comparative genomic analysis of cold water coral derived Sulfitobacter faviae: insights into their metabolism and habitat adaptation.</title>
        <authorList>
            <person name="Guo Y."/>
            <person name="Lin S."/>
            <person name="Huang Z."/>
            <person name="Tang K."/>
            <person name="Wang X."/>
        </authorList>
    </citation>
    <scope>NUCLEOTIDE SEQUENCE</scope>
    <source>
        <strain evidence="1">SCSIO W_1865</strain>
    </source>
</reference>
<accession>A0AAX3LTD7</accession>
<sequence length="67" mass="7622">MKRPNALQPDRMNAQERRAELCSLLALALVRLHKRNLAKPFENTGESSLHFLADRSVHATPTRKEDA</sequence>
<gene>
    <name evidence="1" type="ORF">PL336_06865</name>
</gene>